<sequence>MVSRSLLSRIIKVTTLRLILLIGIVYVFLIWLSYKHLERNMSHMQQKGQVFRPKIKQDGSFQIYAKECQKIHYTRHNDFSQFSDSLKVKSLEPGVCHVPVQPPKPDIQMEEEWNDIGVGYPQYVYTISGWIQVIDVPNYDAKPLKVIIVPHSHQDPGWRETFDSYFNSYTRSTLDYIVKFLGENPTWKFIWSEVSYLEKWFNLPSS</sequence>
<dbReference type="InterPro" id="IPR027291">
    <property type="entry name" value="Glyco_hydro_38_N_sf"/>
</dbReference>
<name>A0AAV2I7B9_LYMST</name>
<accession>A0AAV2I7B9</accession>
<dbReference type="PANTHER" id="PTHR11607:SF3">
    <property type="entry name" value="LYSOSOMAL ALPHA-MANNOSIDASE"/>
    <property type="match status" value="1"/>
</dbReference>
<dbReference type="Gene3D" id="3.20.110.10">
    <property type="entry name" value="Glycoside hydrolase 38, N terminal domain"/>
    <property type="match status" value="1"/>
</dbReference>
<dbReference type="InterPro" id="IPR050843">
    <property type="entry name" value="Glycosyl_Hydrlase_38"/>
</dbReference>
<dbReference type="GO" id="GO:0006491">
    <property type="term" value="P:N-glycan processing"/>
    <property type="evidence" value="ECO:0007669"/>
    <property type="project" value="TreeGrafter"/>
</dbReference>
<dbReference type="GO" id="GO:0004559">
    <property type="term" value="F:alpha-mannosidase activity"/>
    <property type="evidence" value="ECO:0007669"/>
    <property type="project" value="InterPro"/>
</dbReference>
<dbReference type="AlphaFoldDB" id="A0AAV2I7B9"/>
<dbReference type="PANTHER" id="PTHR11607">
    <property type="entry name" value="ALPHA-MANNOSIDASE"/>
    <property type="match status" value="1"/>
</dbReference>
<keyword evidence="1" id="KW-0472">Membrane</keyword>
<keyword evidence="1" id="KW-0812">Transmembrane</keyword>
<evidence type="ECO:0000256" key="1">
    <source>
        <dbReference type="SAM" id="Phobius"/>
    </source>
</evidence>
<feature type="non-terminal residue" evidence="3">
    <location>
        <position position="206"/>
    </location>
</feature>
<evidence type="ECO:0000313" key="4">
    <source>
        <dbReference type="Proteomes" id="UP001497497"/>
    </source>
</evidence>
<dbReference type="InterPro" id="IPR000602">
    <property type="entry name" value="Glyco_hydro_38_N"/>
</dbReference>
<reference evidence="3 4" key="1">
    <citation type="submission" date="2024-04" db="EMBL/GenBank/DDBJ databases">
        <authorList>
            <consortium name="Genoscope - CEA"/>
            <person name="William W."/>
        </authorList>
    </citation>
    <scope>NUCLEOTIDE SEQUENCE [LARGE SCALE GENOMIC DNA]</scope>
</reference>
<evidence type="ECO:0000259" key="2">
    <source>
        <dbReference type="Pfam" id="PF01074"/>
    </source>
</evidence>
<gene>
    <name evidence="3" type="ORF">GSLYS_00015453001</name>
</gene>
<keyword evidence="1" id="KW-1133">Transmembrane helix</keyword>
<dbReference type="EMBL" id="CAXITT010000454">
    <property type="protein sequence ID" value="CAL1541847.1"/>
    <property type="molecule type" value="Genomic_DNA"/>
</dbReference>
<keyword evidence="4" id="KW-1185">Reference proteome</keyword>
<proteinExistence type="predicted"/>
<comment type="caution">
    <text evidence="3">The sequence shown here is derived from an EMBL/GenBank/DDBJ whole genome shotgun (WGS) entry which is preliminary data.</text>
</comment>
<dbReference type="GO" id="GO:0000139">
    <property type="term" value="C:Golgi membrane"/>
    <property type="evidence" value="ECO:0007669"/>
    <property type="project" value="TreeGrafter"/>
</dbReference>
<dbReference type="InterPro" id="IPR011330">
    <property type="entry name" value="Glyco_hydro/deAcase_b/a-brl"/>
</dbReference>
<organism evidence="3 4">
    <name type="scientific">Lymnaea stagnalis</name>
    <name type="common">Great pond snail</name>
    <name type="synonym">Helix stagnalis</name>
    <dbReference type="NCBI Taxonomy" id="6523"/>
    <lineage>
        <taxon>Eukaryota</taxon>
        <taxon>Metazoa</taxon>
        <taxon>Spiralia</taxon>
        <taxon>Lophotrochozoa</taxon>
        <taxon>Mollusca</taxon>
        <taxon>Gastropoda</taxon>
        <taxon>Heterobranchia</taxon>
        <taxon>Euthyneura</taxon>
        <taxon>Panpulmonata</taxon>
        <taxon>Hygrophila</taxon>
        <taxon>Lymnaeoidea</taxon>
        <taxon>Lymnaeidae</taxon>
        <taxon>Lymnaea</taxon>
    </lineage>
</organism>
<dbReference type="Pfam" id="PF01074">
    <property type="entry name" value="Glyco_hydro_38N"/>
    <property type="match status" value="1"/>
</dbReference>
<dbReference type="SUPFAM" id="SSF88713">
    <property type="entry name" value="Glycoside hydrolase/deacetylase"/>
    <property type="match status" value="1"/>
</dbReference>
<dbReference type="Proteomes" id="UP001497497">
    <property type="component" value="Unassembled WGS sequence"/>
</dbReference>
<dbReference type="GO" id="GO:0006013">
    <property type="term" value="P:mannose metabolic process"/>
    <property type="evidence" value="ECO:0007669"/>
    <property type="project" value="InterPro"/>
</dbReference>
<feature type="transmembrane region" description="Helical" evidence="1">
    <location>
        <begin position="15"/>
        <end position="34"/>
    </location>
</feature>
<protein>
    <recommendedName>
        <fullName evidence="2">Glycoside hydrolase family 38 N-terminal domain-containing protein</fullName>
    </recommendedName>
</protein>
<feature type="domain" description="Glycoside hydrolase family 38 N-terminal" evidence="2">
    <location>
        <begin position="145"/>
        <end position="201"/>
    </location>
</feature>
<evidence type="ECO:0000313" key="3">
    <source>
        <dbReference type="EMBL" id="CAL1541847.1"/>
    </source>
</evidence>